<evidence type="ECO:0000256" key="1">
    <source>
        <dbReference type="ARBA" id="ARBA00022857"/>
    </source>
</evidence>
<dbReference type="PANTHER" id="PTHR43765:SF2">
    <property type="entry name" value="2-DEHYDROPANTOATE 2-REDUCTASE"/>
    <property type="match status" value="1"/>
</dbReference>
<reference evidence="4 5" key="1">
    <citation type="submission" date="2020-08" db="EMBL/GenBank/DDBJ databases">
        <title>A Genomic Blueprint of the Chicken Gut Microbiome.</title>
        <authorList>
            <person name="Gilroy R."/>
            <person name="Ravi A."/>
            <person name="Getino M."/>
            <person name="Pursley I."/>
            <person name="Horton D.L."/>
            <person name="Alikhan N.-F."/>
            <person name="Baker D."/>
            <person name="Gharbi K."/>
            <person name="Hall N."/>
            <person name="Watson M."/>
            <person name="Adriaenssens E.M."/>
            <person name="Foster-Nyarko E."/>
            <person name="Jarju S."/>
            <person name="Secka A."/>
            <person name="Antonio M."/>
            <person name="Oren A."/>
            <person name="Chaudhuri R."/>
            <person name="La Ragione R.M."/>
            <person name="Hildebrand F."/>
            <person name="Pallen M.J."/>
        </authorList>
    </citation>
    <scope>NUCLEOTIDE SEQUENCE [LARGE SCALE GENOMIC DNA]</scope>
    <source>
        <strain evidence="4 5">Sa1BUA13</strain>
    </source>
</reference>
<sequence length="367" mass="40666">MKKNILIYGVGPFGSLFAERLAQAGHSVALLDHEERQQELKTYGIVTENTETGEQTVTHLPVVDHLNEKDHYDLVIVPMRKNRVSEILPALAANKTIPTFLLMMNNAAGQQEFIDALGKERVMAGFPHPGGFKKGHVMHMMPVEEKKPMALPIGEVDGSVTARTREVAEVLSSMRGFRAEIRTDMDDWLKTHVALLIPTLAPAVYACNTDQEHFAATRDAHVLLKRALHEALQATQNAGVTITPPGIRAIERIPEPVFVLMVSKIAKSPTFENVMGHLMNVADEVEHLTDEFYAMVRPGHTAMPTVDQLTAYTYGKKQPLSFGSKEIPLRWGGIYGPAIGISAAAFLVKLARKQRGHHSHEFHQGHF</sequence>
<keyword evidence="2" id="KW-0560">Oxidoreductase</keyword>
<evidence type="ECO:0000313" key="4">
    <source>
        <dbReference type="EMBL" id="MBD8013397.1"/>
    </source>
</evidence>
<dbReference type="InterPro" id="IPR036291">
    <property type="entry name" value="NAD(P)-bd_dom_sf"/>
</dbReference>
<evidence type="ECO:0000313" key="5">
    <source>
        <dbReference type="Proteomes" id="UP000658980"/>
    </source>
</evidence>
<dbReference type="RefSeq" id="WP_191713649.1">
    <property type="nucleotide sequence ID" value="NZ_JACSPU010000001.1"/>
</dbReference>
<dbReference type="Proteomes" id="UP000658980">
    <property type="component" value="Unassembled WGS sequence"/>
</dbReference>
<dbReference type="Gene3D" id="3.40.50.720">
    <property type="entry name" value="NAD(P)-binding Rossmann-like Domain"/>
    <property type="match status" value="1"/>
</dbReference>
<comment type="caution">
    <text evidence="4">The sequence shown here is derived from an EMBL/GenBank/DDBJ whole genome shotgun (WGS) entry which is preliminary data.</text>
</comment>
<proteinExistence type="predicted"/>
<dbReference type="Pfam" id="PF02558">
    <property type="entry name" value="ApbA"/>
    <property type="match status" value="1"/>
</dbReference>
<keyword evidence="1" id="KW-0521">NADP</keyword>
<dbReference type="SUPFAM" id="SSF51735">
    <property type="entry name" value="NAD(P)-binding Rossmann-fold domains"/>
    <property type="match status" value="1"/>
</dbReference>
<accession>A0ABR8W8P8</accession>
<protein>
    <submittedName>
        <fullName evidence="4">Ketopantoate reductase family protein</fullName>
    </submittedName>
</protein>
<gene>
    <name evidence="4" type="ORF">H9630_01095</name>
</gene>
<evidence type="ECO:0000259" key="3">
    <source>
        <dbReference type="Pfam" id="PF02558"/>
    </source>
</evidence>
<dbReference type="PANTHER" id="PTHR43765">
    <property type="entry name" value="2-DEHYDROPANTOATE 2-REDUCTASE-RELATED"/>
    <property type="match status" value="1"/>
</dbReference>
<organism evidence="4 5">
    <name type="scientific">Planococcus wigleyi</name>
    <dbReference type="NCBI Taxonomy" id="2762216"/>
    <lineage>
        <taxon>Bacteria</taxon>
        <taxon>Bacillati</taxon>
        <taxon>Bacillota</taxon>
        <taxon>Bacilli</taxon>
        <taxon>Bacillales</taxon>
        <taxon>Caryophanaceae</taxon>
        <taxon>Planococcus</taxon>
    </lineage>
</organism>
<dbReference type="InterPro" id="IPR013332">
    <property type="entry name" value="KPR_N"/>
</dbReference>
<dbReference type="EMBL" id="JACSPU010000001">
    <property type="protein sequence ID" value="MBD8013397.1"/>
    <property type="molecule type" value="Genomic_DNA"/>
</dbReference>
<feature type="domain" description="Ketopantoate reductase N-terminal" evidence="3">
    <location>
        <begin position="5"/>
        <end position="140"/>
    </location>
</feature>
<dbReference type="InterPro" id="IPR050838">
    <property type="entry name" value="Ketopantoate_reductase"/>
</dbReference>
<evidence type="ECO:0000256" key="2">
    <source>
        <dbReference type="ARBA" id="ARBA00023002"/>
    </source>
</evidence>
<name>A0ABR8W8P8_9BACL</name>
<keyword evidence="5" id="KW-1185">Reference proteome</keyword>